<keyword evidence="3" id="KW-1185">Reference proteome</keyword>
<dbReference type="EMBL" id="AP023213">
    <property type="protein sequence ID" value="BCG47161.1"/>
    <property type="molecule type" value="Genomic_DNA"/>
</dbReference>
<dbReference type="PROSITE" id="PS50011">
    <property type="entry name" value="PROTEIN_KINASE_DOM"/>
    <property type="match status" value="1"/>
</dbReference>
<feature type="domain" description="Protein kinase" evidence="1">
    <location>
        <begin position="12"/>
        <end position="274"/>
    </location>
</feature>
<dbReference type="PANTHER" id="PTHR24361">
    <property type="entry name" value="MITOGEN-ACTIVATED KINASE KINASE KINASE"/>
    <property type="match status" value="1"/>
</dbReference>
<dbReference type="InterPro" id="IPR011009">
    <property type="entry name" value="Kinase-like_dom_sf"/>
</dbReference>
<evidence type="ECO:0000259" key="1">
    <source>
        <dbReference type="PROSITE" id="PS50011"/>
    </source>
</evidence>
<dbReference type="AlphaFoldDB" id="A0A6S6M6A2"/>
<sequence>MIKPYNKAEVTFDIIREIGEDGYNSTVYLAHDHNLDAELVVKKMEKAKLRDPNEYFRESRILYMSAHPNVVPVHYACEDVDSVYIAMPYYQNGSLNSLLNARFLTVREILVYACQFLSGVHNVHSKKLIHFDIKPANVLISNTNEAVLSDFGIAKQANLVGVAGQDVFYFSIRPPEALDNDHFTTACDIYQIGLTLYRMCNGNENYYAQLERYGEPPNFDRDAFRYDLRNGRFPDRNHFLPHIPEKLRRIVKKCLDTNPDRRYEAVLDISNALAEVDGNELDWQHSVEDGKLIWKKRANGNHYTLEVDENQKSVAKKRTTKQESRIKDYCVDAIPQKTIREFLKVT</sequence>
<proteinExistence type="predicted"/>
<dbReference type="GO" id="GO:0005737">
    <property type="term" value="C:cytoplasm"/>
    <property type="evidence" value="ECO:0007669"/>
    <property type="project" value="TreeGrafter"/>
</dbReference>
<organism evidence="2 3">
    <name type="scientific">Citrifermentans bremense</name>
    <dbReference type="NCBI Taxonomy" id="60035"/>
    <lineage>
        <taxon>Bacteria</taxon>
        <taxon>Pseudomonadati</taxon>
        <taxon>Thermodesulfobacteriota</taxon>
        <taxon>Desulfuromonadia</taxon>
        <taxon>Geobacterales</taxon>
        <taxon>Geobacteraceae</taxon>
        <taxon>Citrifermentans</taxon>
    </lineage>
</organism>
<dbReference type="InterPro" id="IPR000719">
    <property type="entry name" value="Prot_kinase_dom"/>
</dbReference>
<evidence type="ECO:0000313" key="3">
    <source>
        <dbReference type="Proteomes" id="UP000515472"/>
    </source>
</evidence>
<dbReference type="SMART" id="SM00220">
    <property type="entry name" value="S_TKc"/>
    <property type="match status" value="1"/>
</dbReference>
<dbReference type="GO" id="GO:0006974">
    <property type="term" value="P:DNA damage response"/>
    <property type="evidence" value="ECO:0007669"/>
    <property type="project" value="TreeGrafter"/>
</dbReference>
<accession>A0A6S6M6A2</accession>
<protein>
    <submittedName>
        <fullName evidence="2">Phage protein</fullName>
    </submittedName>
</protein>
<dbReference type="KEGG" id="gbn:GEOBRER4_19110"/>
<dbReference type="PANTHER" id="PTHR24361:SF613">
    <property type="entry name" value="NUCLEAR RECEPTOR-BINDING PROTEIN-RELATED"/>
    <property type="match status" value="1"/>
</dbReference>
<name>A0A6S6M6A2_9BACT</name>
<reference evidence="2 3" key="1">
    <citation type="submission" date="2020-06" db="EMBL/GenBank/DDBJ databases">
        <title>Interaction of electrochemicaly active bacteria, Geobacter bremensis R4 on different carbon anode.</title>
        <authorList>
            <person name="Meng L."/>
            <person name="Yoshida N."/>
        </authorList>
    </citation>
    <scope>NUCLEOTIDE SEQUENCE [LARGE SCALE GENOMIC DNA]</scope>
    <source>
        <strain evidence="2 3">R4</strain>
    </source>
</reference>
<dbReference type="PROSITE" id="PS00108">
    <property type="entry name" value="PROTEIN_KINASE_ST"/>
    <property type="match status" value="1"/>
</dbReference>
<dbReference type="Proteomes" id="UP000515472">
    <property type="component" value="Chromosome"/>
</dbReference>
<dbReference type="GO" id="GO:0004674">
    <property type="term" value="F:protein serine/threonine kinase activity"/>
    <property type="evidence" value="ECO:0007669"/>
    <property type="project" value="TreeGrafter"/>
</dbReference>
<dbReference type="Gene3D" id="3.30.200.20">
    <property type="entry name" value="Phosphorylase Kinase, domain 1"/>
    <property type="match status" value="1"/>
</dbReference>
<dbReference type="InterPro" id="IPR008271">
    <property type="entry name" value="Ser/Thr_kinase_AS"/>
</dbReference>
<dbReference type="SUPFAM" id="SSF56112">
    <property type="entry name" value="Protein kinase-like (PK-like)"/>
    <property type="match status" value="1"/>
</dbReference>
<dbReference type="GO" id="GO:0005524">
    <property type="term" value="F:ATP binding"/>
    <property type="evidence" value="ECO:0007669"/>
    <property type="project" value="InterPro"/>
</dbReference>
<dbReference type="RefSeq" id="WP_185245222.1">
    <property type="nucleotide sequence ID" value="NZ_AP023213.1"/>
</dbReference>
<gene>
    <name evidence="2" type="ORF">GEOBRER4_n1985</name>
</gene>
<dbReference type="Gene3D" id="1.10.510.10">
    <property type="entry name" value="Transferase(Phosphotransferase) domain 1"/>
    <property type="match status" value="1"/>
</dbReference>
<dbReference type="CDD" id="cd14014">
    <property type="entry name" value="STKc_PknB_like"/>
    <property type="match status" value="1"/>
</dbReference>
<dbReference type="InterPro" id="IPR053235">
    <property type="entry name" value="Ser_Thr_kinase"/>
</dbReference>
<evidence type="ECO:0000313" key="2">
    <source>
        <dbReference type="EMBL" id="BCG47161.1"/>
    </source>
</evidence>
<dbReference type="Pfam" id="PF00069">
    <property type="entry name" value="Pkinase"/>
    <property type="match status" value="1"/>
</dbReference>